<evidence type="ECO:0000313" key="6">
    <source>
        <dbReference type="Proteomes" id="UP000036780"/>
    </source>
</evidence>
<dbReference type="Pfam" id="PF18603">
    <property type="entry name" value="LAL_C2"/>
    <property type="match status" value="1"/>
</dbReference>
<evidence type="ECO:0000256" key="4">
    <source>
        <dbReference type="PROSITE-ProRule" id="PRU00409"/>
    </source>
</evidence>
<reference evidence="6" key="1">
    <citation type="submission" date="2015-07" db="EMBL/GenBank/DDBJ databases">
        <title>Fjat-10053 dsm26.</title>
        <authorList>
            <person name="Liu B."/>
            <person name="Wang J."/>
            <person name="Zhu Y."/>
            <person name="Liu G."/>
            <person name="Chen Q."/>
            <person name="Chen Z."/>
            <person name="Lan J."/>
            <person name="Che J."/>
            <person name="Ge C."/>
            <person name="Shi H."/>
            <person name="Pan Z."/>
            <person name="Liu X."/>
        </authorList>
    </citation>
    <scope>NUCLEOTIDE SEQUENCE [LARGE SCALE GENOMIC DNA]</scope>
    <source>
        <strain evidence="6">DSM 26</strain>
    </source>
</reference>
<proteinExistence type="predicted"/>
<dbReference type="PROSITE" id="PS00867">
    <property type="entry name" value="CPSASE_2"/>
    <property type="match status" value="1"/>
</dbReference>
<keyword evidence="6" id="KW-1185">Reference proteome</keyword>
<dbReference type="InterPro" id="IPR052032">
    <property type="entry name" value="ATP-dep_AA_Ligase"/>
</dbReference>
<sequence>MKTIVFIGANKSGSSREAIKAAERMGYLTVLLTNRSKFLLQRTEFPDVHEMMFSVFTKEHLIQCILELENQGKEIAGILSFLESYVCLACELSDEWGISSFSIEAMRKMENKIETHHVLKGITSPQFEVFHPLDSLPKFLNRHKVGKWIVKPPNSTGSKDVILADGQKALKQAIQHLSNKRHGQPILVEKYLDGPQYLVEALINFGTVHIVAVIKQSFSEINPFVVTGYSIQTDLEEDFYEGLYENVTSIIRAFNFTKGACHLELRFVYGKWKLIEINPRISGGAMNAMIEKAYGINLVEQTIRLYLGQTPELTSQWKTNIYTHYVTVNKSGKLLKVTGRNRAARCQGVEQVYVKPRKGTMIAPPVSMGKRYAYVIAKGDTSEQAKINAQTAAKELHFHLEEEKHDNNRNAFSP</sequence>
<dbReference type="SUPFAM" id="SSF56059">
    <property type="entry name" value="Glutathione synthetase ATP-binding domain-like"/>
    <property type="match status" value="1"/>
</dbReference>
<name>A0A0L0QL58_VIRPA</name>
<dbReference type="RefSeq" id="WP_050351770.1">
    <property type="nucleotide sequence ID" value="NZ_BOSN01000006.1"/>
</dbReference>
<comment type="caution">
    <text evidence="5">The sequence shown here is derived from an EMBL/GenBank/DDBJ whole genome shotgun (WGS) entry which is preliminary data.</text>
</comment>
<keyword evidence="2 4" id="KW-0547">Nucleotide-binding</keyword>
<dbReference type="GO" id="GO:0046872">
    <property type="term" value="F:metal ion binding"/>
    <property type="evidence" value="ECO:0007669"/>
    <property type="project" value="InterPro"/>
</dbReference>
<dbReference type="EMBL" id="LGTO01000007">
    <property type="protein sequence ID" value="KNE19249.1"/>
    <property type="molecule type" value="Genomic_DNA"/>
</dbReference>
<dbReference type="Proteomes" id="UP000036780">
    <property type="component" value="Unassembled WGS sequence"/>
</dbReference>
<dbReference type="PANTHER" id="PTHR43585">
    <property type="entry name" value="FUMIPYRROLE BIOSYNTHESIS PROTEIN C"/>
    <property type="match status" value="1"/>
</dbReference>
<dbReference type="Pfam" id="PF13535">
    <property type="entry name" value="ATP-grasp_4"/>
    <property type="match status" value="1"/>
</dbReference>
<dbReference type="PROSITE" id="PS50975">
    <property type="entry name" value="ATP_GRASP"/>
    <property type="match status" value="1"/>
</dbReference>
<dbReference type="InterPro" id="IPR040570">
    <property type="entry name" value="LAL_C2"/>
</dbReference>
<dbReference type="AlphaFoldDB" id="A0A0L0QL58"/>
<dbReference type="PATRIC" id="fig|1473.5.peg.967"/>
<protein>
    <submittedName>
        <fullName evidence="5">Biotin carboxylase</fullName>
    </submittedName>
</protein>
<dbReference type="OrthoDB" id="9803907at2"/>
<evidence type="ECO:0000313" key="5">
    <source>
        <dbReference type="EMBL" id="KNE19249.1"/>
    </source>
</evidence>
<dbReference type="Gene3D" id="3.30.470.20">
    <property type="entry name" value="ATP-grasp fold, B domain"/>
    <property type="match status" value="1"/>
</dbReference>
<dbReference type="InterPro" id="IPR005479">
    <property type="entry name" value="CPAse_ATP-bd"/>
</dbReference>
<evidence type="ECO:0000256" key="2">
    <source>
        <dbReference type="ARBA" id="ARBA00022741"/>
    </source>
</evidence>
<evidence type="ECO:0000256" key="3">
    <source>
        <dbReference type="ARBA" id="ARBA00022840"/>
    </source>
</evidence>
<dbReference type="GO" id="GO:0016874">
    <property type="term" value="F:ligase activity"/>
    <property type="evidence" value="ECO:0007669"/>
    <property type="project" value="UniProtKB-KW"/>
</dbReference>
<dbReference type="GeneID" id="66872321"/>
<evidence type="ECO:0000256" key="1">
    <source>
        <dbReference type="ARBA" id="ARBA00022598"/>
    </source>
</evidence>
<keyword evidence="3 4" id="KW-0067">ATP-binding</keyword>
<keyword evidence="1" id="KW-0436">Ligase</keyword>
<dbReference type="GO" id="GO:0005524">
    <property type="term" value="F:ATP binding"/>
    <property type="evidence" value="ECO:0007669"/>
    <property type="project" value="UniProtKB-UniRule"/>
</dbReference>
<dbReference type="PANTHER" id="PTHR43585:SF2">
    <property type="entry name" value="ATP-GRASP ENZYME FSQD"/>
    <property type="match status" value="1"/>
</dbReference>
<accession>A0A0L0QL58</accession>
<dbReference type="InterPro" id="IPR011761">
    <property type="entry name" value="ATP-grasp"/>
</dbReference>
<organism evidence="5 6">
    <name type="scientific">Virgibacillus pantothenticus</name>
    <dbReference type="NCBI Taxonomy" id="1473"/>
    <lineage>
        <taxon>Bacteria</taxon>
        <taxon>Bacillati</taxon>
        <taxon>Bacillota</taxon>
        <taxon>Bacilli</taxon>
        <taxon>Bacillales</taxon>
        <taxon>Bacillaceae</taxon>
        <taxon>Virgibacillus</taxon>
    </lineage>
</organism>
<gene>
    <name evidence="5" type="ORF">AFK71_12035</name>
</gene>